<comment type="caution">
    <text evidence="2">The sequence shown here is derived from an EMBL/GenBank/DDBJ whole genome shotgun (WGS) entry which is preliminary data.</text>
</comment>
<feature type="region of interest" description="Disordered" evidence="1">
    <location>
        <begin position="315"/>
        <end position="346"/>
    </location>
</feature>
<evidence type="ECO:0000313" key="3">
    <source>
        <dbReference type="Proteomes" id="UP000598996"/>
    </source>
</evidence>
<evidence type="ECO:0000256" key="1">
    <source>
        <dbReference type="SAM" id="MobiDB-lite"/>
    </source>
</evidence>
<sequence>MRRLRRAGCTEVRYDSRAFQVRFTPNVEKQPAILDLAPLLRGPRKGRKRRIQAYISGLSPDPIPRDWQAARPLLRPVLRGATPGNPIKRPALPYLSEYVVIDHPQAMTYVTDDQLQTWHVRADEVFKSARDNLEGATLQGTPTELIRFVDDGDAYWTSHLLLEHWLQRLEPQVGGPPVAFAPERGTLLVTSADGPHLRAVFAQAEELYARSSRPITPVAYVSDAQGCTVPFTVAEDDPLHHTVQRAERILAVQEYARQATHLTEPAAELVLVGDDETGWRTQAVWDEKALLPTADEVRIGDRTIPWPELDVEPVPGLEPIRWQAAGAPQSPPPQGPHARRRPRRSR</sequence>
<keyword evidence="3" id="KW-1185">Reference proteome</keyword>
<feature type="compositionally biased region" description="Basic residues" evidence="1">
    <location>
        <begin position="337"/>
        <end position="346"/>
    </location>
</feature>
<gene>
    <name evidence="2" type="ORF">JKJ07_17510</name>
</gene>
<protein>
    <submittedName>
        <fullName evidence="2">Uncharacterized protein</fullName>
    </submittedName>
</protein>
<proteinExistence type="predicted"/>
<reference evidence="2 3" key="1">
    <citation type="submission" date="2021-01" db="EMBL/GenBank/DDBJ databases">
        <title>Actinoplanes sp. nov. LDG1-01 isolated from lichen.</title>
        <authorList>
            <person name="Saeng-In P."/>
            <person name="Phongsopitanun W."/>
            <person name="Kanchanasin P."/>
            <person name="Yuki M."/>
            <person name="Kudo T."/>
            <person name="Ohkuma M."/>
            <person name="Tanasupawat S."/>
        </authorList>
    </citation>
    <scope>NUCLEOTIDE SEQUENCE [LARGE SCALE GENOMIC DNA]</scope>
    <source>
        <strain evidence="2 3">LDG1-01</strain>
    </source>
</reference>
<evidence type="ECO:0000313" key="2">
    <source>
        <dbReference type="EMBL" id="MBL7256096.1"/>
    </source>
</evidence>
<organism evidence="2 3">
    <name type="scientific">Paractinoplanes lichenicola</name>
    <dbReference type="NCBI Taxonomy" id="2802976"/>
    <lineage>
        <taxon>Bacteria</taxon>
        <taxon>Bacillati</taxon>
        <taxon>Actinomycetota</taxon>
        <taxon>Actinomycetes</taxon>
        <taxon>Micromonosporales</taxon>
        <taxon>Micromonosporaceae</taxon>
        <taxon>Paractinoplanes</taxon>
    </lineage>
</organism>
<dbReference type="EMBL" id="JAENHO010000005">
    <property type="protein sequence ID" value="MBL7256096.1"/>
    <property type="molecule type" value="Genomic_DNA"/>
</dbReference>
<dbReference type="Proteomes" id="UP000598996">
    <property type="component" value="Unassembled WGS sequence"/>
</dbReference>
<accession>A0ABS1VRB9</accession>
<name>A0ABS1VRB9_9ACTN</name>